<dbReference type="AlphaFoldDB" id="A0A0K2W157"/>
<reference evidence="2" key="1">
    <citation type="submission" date="2014-08" db="EMBL/GenBank/DDBJ databases">
        <authorList>
            <person name="Edwards T."/>
        </authorList>
    </citation>
    <scope>NUCLEOTIDE SEQUENCE [LARGE SCALE GENOMIC DNA]</scope>
</reference>
<evidence type="ECO:0000313" key="1">
    <source>
        <dbReference type="EMBL" id="CDX59064.1"/>
    </source>
</evidence>
<gene>
    <name evidence="1" type="ORF">MPL1032_250037</name>
</gene>
<sequence length="33" mass="3795">MRPHCADGNTQMLNYINKSVSYNNVTKAVSWHD</sequence>
<evidence type="ECO:0000313" key="2">
    <source>
        <dbReference type="Proteomes" id="UP000182888"/>
    </source>
</evidence>
<organism evidence="1 2">
    <name type="scientific">Mesorhizobium plurifarium</name>
    <dbReference type="NCBI Taxonomy" id="69974"/>
    <lineage>
        <taxon>Bacteria</taxon>
        <taxon>Pseudomonadati</taxon>
        <taxon>Pseudomonadota</taxon>
        <taxon>Alphaproteobacteria</taxon>
        <taxon>Hyphomicrobiales</taxon>
        <taxon>Phyllobacteriaceae</taxon>
        <taxon>Mesorhizobium</taxon>
    </lineage>
</organism>
<protein>
    <submittedName>
        <fullName evidence="1">Uncharacterized protein</fullName>
    </submittedName>
</protein>
<name>A0A0K2W157_MESPL</name>
<dbReference type="Proteomes" id="UP000182888">
    <property type="component" value="Unassembled WGS sequence"/>
</dbReference>
<dbReference type="EMBL" id="CCND01000018">
    <property type="protein sequence ID" value="CDX59064.1"/>
    <property type="molecule type" value="Genomic_DNA"/>
</dbReference>
<accession>A0A0K2W157</accession>
<proteinExistence type="predicted"/>